<accession>A0A4S4EMZ9</accession>
<feature type="compositionally biased region" description="Polar residues" evidence="6">
    <location>
        <begin position="143"/>
        <end position="159"/>
    </location>
</feature>
<dbReference type="Gene3D" id="4.10.910.10">
    <property type="entry name" value="30s ribosomal protein s13, domain 2"/>
    <property type="match status" value="1"/>
</dbReference>
<feature type="compositionally biased region" description="Basic and acidic residues" evidence="6">
    <location>
        <begin position="133"/>
        <end position="142"/>
    </location>
</feature>
<dbReference type="InterPro" id="IPR001892">
    <property type="entry name" value="Ribosomal_uS13"/>
</dbReference>
<dbReference type="STRING" id="542762.A0A4S4EMZ9"/>
<dbReference type="PROSITE" id="PS00646">
    <property type="entry name" value="RIBOSOMAL_S13_1"/>
    <property type="match status" value="1"/>
</dbReference>
<dbReference type="GO" id="GO:0006412">
    <property type="term" value="P:translation"/>
    <property type="evidence" value="ECO:0007669"/>
    <property type="project" value="InterPro"/>
</dbReference>
<evidence type="ECO:0000256" key="2">
    <source>
        <dbReference type="ARBA" id="ARBA00008080"/>
    </source>
</evidence>
<dbReference type="PANTHER" id="PTHR10871">
    <property type="entry name" value="30S RIBOSOMAL PROTEIN S13/40S RIBOSOMAL PROTEIN S18"/>
    <property type="match status" value="1"/>
</dbReference>
<dbReference type="GO" id="GO:0005829">
    <property type="term" value="C:cytosol"/>
    <property type="evidence" value="ECO:0007669"/>
    <property type="project" value="TreeGrafter"/>
</dbReference>
<comment type="similarity">
    <text evidence="2">Belongs to the universal ribosomal protein uS13 family.</text>
</comment>
<dbReference type="InterPro" id="IPR056511">
    <property type="entry name" value="IDM1_C"/>
</dbReference>
<reference evidence="8 9" key="1">
    <citation type="journal article" date="2018" name="Proc. Natl. Acad. Sci. U.S.A.">
        <title>Draft genome sequence of Camellia sinensis var. sinensis provides insights into the evolution of the tea genome and tea quality.</title>
        <authorList>
            <person name="Wei C."/>
            <person name="Yang H."/>
            <person name="Wang S."/>
            <person name="Zhao J."/>
            <person name="Liu C."/>
            <person name="Gao L."/>
            <person name="Xia E."/>
            <person name="Lu Y."/>
            <person name="Tai Y."/>
            <person name="She G."/>
            <person name="Sun J."/>
            <person name="Cao H."/>
            <person name="Tong W."/>
            <person name="Gao Q."/>
            <person name="Li Y."/>
            <person name="Deng W."/>
            <person name="Jiang X."/>
            <person name="Wang W."/>
            <person name="Chen Q."/>
            <person name="Zhang S."/>
            <person name="Li H."/>
            <person name="Wu J."/>
            <person name="Wang P."/>
            <person name="Li P."/>
            <person name="Shi C."/>
            <person name="Zheng F."/>
            <person name="Jian J."/>
            <person name="Huang B."/>
            <person name="Shan D."/>
            <person name="Shi M."/>
            <person name="Fang C."/>
            <person name="Yue Y."/>
            <person name="Li F."/>
            <person name="Li D."/>
            <person name="Wei S."/>
            <person name="Han B."/>
            <person name="Jiang C."/>
            <person name="Yin Y."/>
            <person name="Xia T."/>
            <person name="Zhang Z."/>
            <person name="Bennetzen J.L."/>
            <person name="Zhao S."/>
            <person name="Wan X."/>
        </authorList>
    </citation>
    <scope>NUCLEOTIDE SEQUENCE [LARGE SCALE GENOMIC DNA]</scope>
    <source>
        <strain evidence="9">cv. Shuchazao</strain>
        <tissue evidence="8">Leaf</tissue>
    </source>
</reference>
<comment type="caution">
    <text evidence="8">The sequence shown here is derived from an EMBL/GenBank/DDBJ whole genome shotgun (WGS) entry which is preliminary data.</text>
</comment>
<organism evidence="8 9">
    <name type="scientific">Camellia sinensis var. sinensis</name>
    <name type="common">China tea</name>
    <dbReference type="NCBI Taxonomy" id="542762"/>
    <lineage>
        <taxon>Eukaryota</taxon>
        <taxon>Viridiplantae</taxon>
        <taxon>Streptophyta</taxon>
        <taxon>Embryophyta</taxon>
        <taxon>Tracheophyta</taxon>
        <taxon>Spermatophyta</taxon>
        <taxon>Magnoliopsida</taxon>
        <taxon>eudicotyledons</taxon>
        <taxon>Gunneridae</taxon>
        <taxon>Pentapetalae</taxon>
        <taxon>asterids</taxon>
        <taxon>Ericales</taxon>
        <taxon>Theaceae</taxon>
        <taxon>Camellia</taxon>
    </lineage>
</organism>
<evidence type="ECO:0000313" key="9">
    <source>
        <dbReference type="Proteomes" id="UP000306102"/>
    </source>
</evidence>
<dbReference type="PROSITE" id="PS50159">
    <property type="entry name" value="RIBOSOMAL_S13_2"/>
    <property type="match status" value="1"/>
</dbReference>
<dbReference type="EMBL" id="SDRB02003259">
    <property type="protein sequence ID" value="THG18043.1"/>
    <property type="molecule type" value="Genomic_DNA"/>
</dbReference>
<evidence type="ECO:0000313" key="8">
    <source>
        <dbReference type="EMBL" id="THG18043.1"/>
    </source>
</evidence>
<dbReference type="GO" id="GO:0003723">
    <property type="term" value="F:RNA binding"/>
    <property type="evidence" value="ECO:0007669"/>
    <property type="project" value="InterPro"/>
</dbReference>
<evidence type="ECO:0000256" key="5">
    <source>
        <dbReference type="ARBA" id="ARBA00023274"/>
    </source>
</evidence>
<dbReference type="GO" id="GO:0015935">
    <property type="term" value="C:small ribosomal subunit"/>
    <property type="evidence" value="ECO:0007669"/>
    <property type="project" value="TreeGrafter"/>
</dbReference>
<dbReference type="Pfam" id="PF00416">
    <property type="entry name" value="Ribosomal_S13"/>
    <property type="match status" value="1"/>
</dbReference>
<protein>
    <recommendedName>
        <fullName evidence="7">Increased DNA methylation 1 C-terminal domain-containing protein</fullName>
    </recommendedName>
</protein>
<dbReference type="GO" id="GO:0003735">
    <property type="term" value="F:structural constituent of ribosome"/>
    <property type="evidence" value="ECO:0007669"/>
    <property type="project" value="InterPro"/>
</dbReference>
<name>A0A4S4EMZ9_CAMSN</name>
<dbReference type="Proteomes" id="UP000306102">
    <property type="component" value="Unassembled WGS sequence"/>
</dbReference>
<evidence type="ECO:0000259" key="7">
    <source>
        <dbReference type="Pfam" id="PF23209"/>
    </source>
</evidence>
<dbReference type="Pfam" id="PF23209">
    <property type="entry name" value="IDM1_C"/>
    <property type="match status" value="1"/>
</dbReference>
<dbReference type="HAMAP" id="MF_01315">
    <property type="entry name" value="Ribosomal_uS13"/>
    <property type="match status" value="1"/>
</dbReference>
<dbReference type="FunFam" id="1.10.8.50:FF:000002">
    <property type="entry name" value="40S ribosomal protein S18"/>
    <property type="match status" value="1"/>
</dbReference>
<evidence type="ECO:0000256" key="6">
    <source>
        <dbReference type="SAM" id="MobiDB-lite"/>
    </source>
</evidence>
<dbReference type="AlphaFoldDB" id="A0A4S4EMZ9"/>
<keyword evidence="9" id="KW-1185">Reference proteome</keyword>
<dbReference type="PANTHER" id="PTHR10871:SF43">
    <property type="entry name" value="40S RIBOSOMAL PROTEIN S18"/>
    <property type="match status" value="1"/>
</dbReference>
<dbReference type="FunFam" id="4.10.910.10:FF:000002">
    <property type="entry name" value="40S ribosomal protein S18"/>
    <property type="match status" value="1"/>
</dbReference>
<sequence>MEVSLVIMRQNAIHDFSMPCGIHGNYLAEMPFIGTRHIYRRQGMCRRLLNAIELALCSINVEKLVIPAISELLQTWISVFGFMPLEEFNKKEMKYMNMIVFPGVNMLQKPLLEHLFTEGNLVSTAATNSTALKTEHQTHEGASDSNIGCSTGSDSNVSHDNAHGTNVIAAAAEHLLAFNDVSVNGATDMASKTVTFDTTENCLADSGVAHDNQECENKNIKDFEASDKGALELCGQHTVKEINEQENAYSWSDNVPSYENSKLNHHSTCEGERKSSSVSQSGSDANCEGKTLQASDGEDKEGADCKLNGEINAVNHACHTLDEGSVHNSTEILTQTHDANHVPILKVSGENFTSQDSVATNLETAQNVANDCDANFPDDSTPISFCPEDIPGSHEPDVDASVHNNCFPSGGNINNASFRNSQTSYMSDGLSKSSEVQSVVDNNVTCVVKTSALNDPVGMGQTSCVVTGNEIHHLKQEFTAAQTDSHLVADSLLNGPHMSANSTKQSKSGSQVDQTSVAVCEVEPLYKSSSSSGPTLLCTSSSCNESAIPKVASRRMLRSGMAMGWVCNINLVGEAKPDPVPLSHWAGNNPCGSLVANEEFQHILRVQNTNVDGKQKIMFAMTSIKGIGRRFANIVCKKADVDMNKRAGELTNQELDNLMTIVANPRQAGELTNQELDNLMTIVANPRQFKIPDWFLNRKKDYKDGKFSQVTSNALDMKLRDDLERLKKIRNHRGLRHYWGLRVRGQHTKTTGRRGKTVGVSKKR</sequence>
<dbReference type="SUPFAM" id="SSF46946">
    <property type="entry name" value="S13-like H2TH domain"/>
    <property type="match status" value="1"/>
</dbReference>
<evidence type="ECO:0000256" key="3">
    <source>
        <dbReference type="ARBA" id="ARBA00022490"/>
    </source>
</evidence>
<feature type="region of interest" description="Disordered" evidence="6">
    <location>
        <begin position="261"/>
        <end position="301"/>
    </location>
</feature>
<comment type="subcellular location">
    <subcellularLocation>
        <location evidence="1">Cytoplasm</location>
    </subcellularLocation>
</comment>
<dbReference type="Gene3D" id="1.10.8.50">
    <property type="match status" value="1"/>
</dbReference>
<keyword evidence="5" id="KW-0687">Ribonucleoprotein</keyword>
<evidence type="ECO:0000256" key="1">
    <source>
        <dbReference type="ARBA" id="ARBA00004496"/>
    </source>
</evidence>
<keyword evidence="3" id="KW-0963">Cytoplasm</keyword>
<keyword evidence="4" id="KW-0689">Ribosomal protein</keyword>
<feature type="region of interest" description="Disordered" evidence="6">
    <location>
        <begin position="744"/>
        <end position="764"/>
    </location>
</feature>
<feature type="domain" description="Increased DNA methylation 1 C-terminal" evidence="7">
    <location>
        <begin position="22"/>
        <end position="110"/>
    </location>
</feature>
<feature type="region of interest" description="Disordered" evidence="6">
    <location>
        <begin position="133"/>
        <end position="160"/>
    </location>
</feature>
<dbReference type="InterPro" id="IPR027437">
    <property type="entry name" value="Rbsml_uS13_C"/>
</dbReference>
<evidence type="ECO:0000256" key="4">
    <source>
        <dbReference type="ARBA" id="ARBA00022980"/>
    </source>
</evidence>
<dbReference type="InterPro" id="IPR018269">
    <property type="entry name" value="Ribosomal_uS13_CS"/>
</dbReference>
<proteinExistence type="inferred from homology"/>
<dbReference type="InterPro" id="IPR010979">
    <property type="entry name" value="Ribosomal_uS13-like_H2TH"/>
</dbReference>
<gene>
    <name evidence="8" type="ORF">TEA_019437</name>
</gene>